<dbReference type="AlphaFoldDB" id="A0A512J860"/>
<organism evidence="1 3">
    <name type="scientific">Methylobacterium oxalidis</name>
    <dbReference type="NCBI Taxonomy" id="944322"/>
    <lineage>
        <taxon>Bacteria</taxon>
        <taxon>Pseudomonadati</taxon>
        <taxon>Pseudomonadota</taxon>
        <taxon>Alphaproteobacteria</taxon>
        <taxon>Hyphomicrobiales</taxon>
        <taxon>Methylobacteriaceae</taxon>
        <taxon>Methylobacterium</taxon>
    </lineage>
</organism>
<evidence type="ECO:0000313" key="2">
    <source>
        <dbReference type="EMBL" id="GLS65155.1"/>
    </source>
</evidence>
<evidence type="ECO:0000313" key="3">
    <source>
        <dbReference type="Proteomes" id="UP000321960"/>
    </source>
</evidence>
<comment type="caution">
    <text evidence="1">The sequence shown here is derived from an EMBL/GenBank/DDBJ whole genome shotgun (WGS) entry which is preliminary data.</text>
</comment>
<dbReference type="Proteomes" id="UP001156856">
    <property type="component" value="Unassembled WGS sequence"/>
</dbReference>
<reference evidence="2" key="4">
    <citation type="submission" date="2023-01" db="EMBL/GenBank/DDBJ databases">
        <title>Draft genome sequence of Methylobacterium oxalidis strain NBRC 107715.</title>
        <authorList>
            <person name="Sun Q."/>
            <person name="Mori K."/>
        </authorList>
    </citation>
    <scope>NUCLEOTIDE SEQUENCE</scope>
    <source>
        <strain evidence="2">NBRC 107715</strain>
    </source>
</reference>
<reference evidence="1 3" key="3">
    <citation type="submission" date="2019-07" db="EMBL/GenBank/DDBJ databases">
        <title>Whole genome shotgun sequence of Methylobacterium oxalidis NBRC 107715.</title>
        <authorList>
            <person name="Hosoyama A."/>
            <person name="Uohara A."/>
            <person name="Ohji S."/>
            <person name="Ichikawa N."/>
        </authorList>
    </citation>
    <scope>NUCLEOTIDE SEQUENCE [LARGE SCALE GENOMIC DNA]</scope>
    <source>
        <strain evidence="1 3">NBRC 107715</strain>
    </source>
</reference>
<evidence type="ECO:0000313" key="1">
    <source>
        <dbReference type="EMBL" id="GEP06136.1"/>
    </source>
</evidence>
<accession>A0A512J860</accession>
<gene>
    <name evidence="2" type="ORF">GCM10007888_35370</name>
    <name evidence="1" type="ORF">MOX02_41740</name>
</gene>
<dbReference type="EMBL" id="BSPK01000064">
    <property type="protein sequence ID" value="GLS65155.1"/>
    <property type="molecule type" value="Genomic_DNA"/>
</dbReference>
<reference evidence="4" key="2">
    <citation type="journal article" date="2019" name="Int. J. Syst. Evol. Microbiol.">
        <title>The Global Catalogue of Microorganisms (GCM) 10K type strain sequencing project: providing services to taxonomists for standard genome sequencing and annotation.</title>
        <authorList>
            <consortium name="The Broad Institute Genomics Platform"/>
            <consortium name="The Broad Institute Genome Sequencing Center for Infectious Disease"/>
            <person name="Wu L."/>
            <person name="Ma J."/>
        </authorList>
    </citation>
    <scope>NUCLEOTIDE SEQUENCE [LARGE SCALE GENOMIC DNA]</scope>
    <source>
        <strain evidence="4">NBRC 107715</strain>
    </source>
</reference>
<evidence type="ECO:0000313" key="4">
    <source>
        <dbReference type="Proteomes" id="UP001156856"/>
    </source>
</evidence>
<reference evidence="2" key="1">
    <citation type="journal article" date="2014" name="Int. J. Syst. Evol. Microbiol.">
        <title>Complete genome of a new Firmicutes species belonging to the dominant human colonic microbiota ('Ruminococcus bicirculans') reveals two chromosomes and a selective capacity to utilize plant glucans.</title>
        <authorList>
            <consortium name="NISC Comparative Sequencing Program"/>
            <person name="Wegmann U."/>
            <person name="Louis P."/>
            <person name="Goesmann A."/>
            <person name="Henrissat B."/>
            <person name="Duncan S.H."/>
            <person name="Flint H.J."/>
        </authorList>
    </citation>
    <scope>NUCLEOTIDE SEQUENCE</scope>
    <source>
        <strain evidence="2">NBRC 107715</strain>
    </source>
</reference>
<keyword evidence="4" id="KW-1185">Reference proteome</keyword>
<sequence>MQQAKSIGNFALARRNLENGAEQIRVVTPLPVSRQHLVTLAMEHDRAELSADANSPWRWFVVELAPEEVPRHPI</sequence>
<dbReference type="EMBL" id="BJZU01000092">
    <property type="protein sequence ID" value="GEP06136.1"/>
    <property type="molecule type" value="Genomic_DNA"/>
</dbReference>
<name>A0A512J860_9HYPH</name>
<dbReference type="OrthoDB" id="9893997at2"/>
<dbReference type="Proteomes" id="UP000321960">
    <property type="component" value="Unassembled WGS sequence"/>
</dbReference>
<protein>
    <submittedName>
        <fullName evidence="1">Uncharacterized protein</fullName>
    </submittedName>
</protein>
<proteinExistence type="predicted"/>